<proteinExistence type="predicted"/>
<dbReference type="Proteomes" id="UP000000490">
    <property type="component" value="Chromosome"/>
</dbReference>
<dbReference type="InterPro" id="IPR011059">
    <property type="entry name" value="Metal-dep_hydrolase_composite"/>
</dbReference>
<protein>
    <submittedName>
        <fullName evidence="1">Prolidase</fullName>
        <ecNumber evidence="1">3.4.13.9</ecNumber>
    </submittedName>
</protein>
<accession>A0ABM5M9S4</accession>
<dbReference type="EMBL" id="CP002872">
    <property type="protein sequence ID" value="AEI35961.1"/>
    <property type="molecule type" value="Genomic_DNA"/>
</dbReference>
<dbReference type="Gene3D" id="2.30.40.10">
    <property type="entry name" value="Urease, subunit C, domain 1"/>
    <property type="match status" value="1"/>
</dbReference>
<evidence type="ECO:0000313" key="1">
    <source>
        <dbReference type="EMBL" id="AEI35961.1"/>
    </source>
</evidence>
<keyword evidence="1" id="KW-0378">Hydrolase</keyword>
<dbReference type="SUPFAM" id="SSF51338">
    <property type="entry name" value="Composite domain of metallo-dependent hydrolases"/>
    <property type="match status" value="1"/>
</dbReference>
<dbReference type="GO" id="GO:0102009">
    <property type="term" value="F:proline dipeptidase activity"/>
    <property type="evidence" value="ECO:0007669"/>
    <property type="project" value="UniProtKB-EC"/>
</dbReference>
<dbReference type="EC" id="3.4.13.9" evidence="1"/>
<name>A0ABM5M9S4_FRAST</name>
<reference evidence="1" key="1">
    <citation type="submission" date="2011-05" db="EMBL/GenBank/DDBJ databases">
        <authorList>
            <person name="Kuske C.R."/>
            <person name="Challacombe J.F."/>
            <person name="Siddaramappa S."/>
            <person name="Petersen J.M."/>
            <person name="Bruce D.C."/>
        </authorList>
    </citation>
    <scope>NUCLEOTIDE SEQUENCE</scope>
    <source>
        <strain evidence="1">TX077308</strain>
    </source>
</reference>
<organism evidence="1 2">
    <name type="scientific">Francisella salina</name>
    <dbReference type="NCBI Taxonomy" id="573569"/>
    <lineage>
        <taxon>Bacteria</taxon>
        <taxon>Pseudomonadati</taxon>
        <taxon>Pseudomonadota</taxon>
        <taxon>Gammaproteobacteria</taxon>
        <taxon>Thiotrichales</taxon>
        <taxon>Francisellaceae</taxon>
        <taxon>Francisella</taxon>
    </lineage>
</organism>
<keyword evidence="2" id="KW-1185">Reference proteome</keyword>
<evidence type="ECO:0000313" key="2">
    <source>
        <dbReference type="Proteomes" id="UP000000490"/>
    </source>
</evidence>
<keyword evidence="1" id="KW-0224">Dipeptidase</keyword>
<gene>
    <name evidence="1" type="ordered locus">F7308_1034</name>
</gene>
<keyword evidence="1" id="KW-0645">Protease</keyword>
<dbReference type="RefSeq" id="WP_013922797.1">
    <property type="nucleotide sequence ID" value="NC_015696.1"/>
</dbReference>
<sequence length="77" mass="8743">MAKIILKNANVFNGKDNQINHYNYVYVEDNKILSLTDNEISNFSAEVIIDLKDRFLMPGLYRCSCAFIFSSISGSSK</sequence>